<dbReference type="PATRIC" id="fig|1423739.3.peg.3156"/>
<accession>A0A0R1SY06</accession>
<gene>
    <name evidence="1" type="ORF">FC85_GL003030</name>
</gene>
<protein>
    <submittedName>
        <fullName evidence="1">Uncharacterized protein</fullName>
    </submittedName>
</protein>
<comment type="caution">
    <text evidence="1">The sequence shown here is derived from an EMBL/GenBank/DDBJ whole genome shotgun (WGS) entry which is preliminary data.</text>
</comment>
<sequence length="116" mass="14224">MILFLKGVIIMLTESKKLITQYRHYFKRLPHYQYWLVIVDNHFNDRYYFFLYNRRFKTKLVRSYELLALVHDKQKYQQVLADLKSVSQLSIEYRDTSHLVEPTPEIKVDKIHGHNF</sequence>
<evidence type="ECO:0000313" key="1">
    <source>
        <dbReference type="EMBL" id="KRL70171.1"/>
    </source>
</evidence>
<organism evidence="1 2">
    <name type="scientific">Lentilactobacillus diolivorans DSM 14421</name>
    <dbReference type="NCBI Taxonomy" id="1423739"/>
    <lineage>
        <taxon>Bacteria</taxon>
        <taxon>Bacillati</taxon>
        <taxon>Bacillota</taxon>
        <taxon>Bacilli</taxon>
        <taxon>Lactobacillales</taxon>
        <taxon>Lactobacillaceae</taxon>
        <taxon>Lentilactobacillus</taxon>
    </lineage>
</organism>
<evidence type="ECO:0000313" key="2">
    <source>
        <dbReference type="Proteomes" id="UP000052013"/>
    </source>
</evidence>
<reference evidence="1 2" key="1">
    <citation type="journal article" date="2015" name="Genome Announc.">
        <title>Expanding the biotechnology potential of lactobacilli through comparative genomics of 213 strains and associated genera.</title>
        <authorList>
            <person name="Sun Z."/>
            <person name="Harris H.M."/>
            <person name="McCann A."/>
            <person name="Guo C."/>
            <person name="Argimon S."/>
            <person name="Zhang W."/>
            <person name="Yang X."/>
            <person name="Jeffery I.B."/>
            <person name="Cooney J.C."/>
            <person name="Kagawa T.F."/>
            <person name="Liu W."/>
            <person name="Song Y."/>
            <person name="Salvetti E."/>
            <person name="Wrobel A."/>
            <person name="Rasinkangas P."/>
            <person name="Parkhill J."/>
            <person name="Rea M.C."/>
            <person name="O'Sullivan O."/>
            <person name="Ritari J."/>
            <person name="Douillard F.P."/>
            <person name="Paul Ross R."/>
            <person name="Yang R."/>
            <person name="Briner A.E."/>
            <person name="Felis G.E."/>
            <person name="de Vos W.M."/>
            <person name="Barrangou R."/>
            <person name="Klaenhammer T.R."/>
            <person name="Caufield P.W."/>
            <person name="Cui Y."/>
            <person name="Zhang H."/>
            <person name="O'Toole P.W."/>
        </authorList>
    </citation>
    <scope>NUCLEOTIDE SEQUENCE [LARGE SCALE GENOMIC DNA]</scope>
    <source>
        <strain evidence="1 2">DSM 14421</strain>
    </source>
</reference>
<dbReference type="EMBL" id="AZEY01000004">
    <property type="protein sequence ID" value="KRL70171.1"/>
    <property type="molecule type" value="Genomic_DNA"/>
</dbReference>
<proteinExistence type="predicted"/>
<name>A0A0R1SY06_9LACO</name>
<dbReference type="AlphaFoldDB" id="A0A0R1SY06"/>
<dbReference type="Proteomes" id="UP000052013">
    <property type="component" value="Unassembled WGS sequence"/>
</dbReference>